<evidence type="ECO:0000256" key="2">
    <source>
        <dbReference type="ARBA" id="ARBA00022448"/>
    </source>
</evidence>
<keyword evidence="2" id="KW-0813">Transport</keyword>
<dbReference type="PANTHER" id="PTHR42643">
    <property type="entry name" value="IONOTROPIC RECEPTOR 20A-RELATED"/>
    <property type="match status" value="1"/>
</dbReference>
<keyword evidence="16" id="KW-1185">Reference proteome</keyword>
<accession>A0ABQ8SF68</accession>
<comment type="caution">
    <text evidence="15">The sequence shown here is derived from an EMBL/GenBank/DDBJ whole genome shotgun (WGS) entry which is preliminary data.</text>
</comment>
<dbReference type="Pfam" id="PF10613">
    <property type="entry name" value="Lig_chan-Glu_bd"/>
    <property type="match status" value="1"/>
</dbReference>
<dbReference type="EMBL" id="JAJSOF020000029">
    <property type="protein sequence ID" value="KAJ4432292.1"/>
    <property type="molecule type" value="Genomic_DNA"/>
</dbReference>
<evidence type="ECO:0000313" key="16">
    <source>
        <dbReference type="Proteomes" id="UP001148838"/>
    </source>
</evidence>
<keyword evidence="8" id="KW-0675">Receptor</keyword>
<dbReference type="Gene3D" id="3.40.190.10">
    <property type="entry name" value="Periplasmic binding protein-like II"/>
    <property type="match status" value="1"/>
</dbReference>
<feature type="transmembrane region" description="Helical" evidence="13">
    <location>
        <begin position="502"/>
        <end position="525"/>
    </location>
</feature>
<dbReference type="Proteomes" id="UP001148838">
    <property type="component" value="Unassembled WGS sequence"/>
</dbReference>
<sequence length="671" mass="76457">MKDGPIIRTAGRGRVRGRESSRNTHGRSPTDALHDRNIDVAAERDVTSSDEASDVLFIVGLWTTKGEPNEATMECVLNIAEKFLPLGKTIVYSTSQNINSSTTKLPNQVRMNEKFLTSEKKDDILNSLLQRLHLHSQWPLVISLPTAEIKEMDPLYWDERNDDKHSAYILVSKYYPGNKAATLLDIREQIKQLKTYSGWNSRACFLVVLVDVSSSESLEDMVKMILSDTWKSKLENVIVVSNGENENCGEVVSIHSWLPYQLPSGHCGTLIRPVIFDTFVYNANGGKFIQNINLFPEKIPRDFKACNIRVATSVKSPFVIIELKKGNKSYAERISGIEIRILQLISEVMNFSIDFVQVPENLHWGYRLDNGTWIGLQALLMHDETDIAIKAFKQTLNKRLLFEQSLSYMADNIVIFVPKALPYDRWLSLTRVFSVSTWYAIFIIIIIVGILMWYMVTANSKLCAHESSHYGDLIKCLIHTWCVVTSASVPEMPITTTLRCIFIFWVIFCFALSTVFQTFVTSYLANPGLQYQMNSLVEVLESDLPLYFDRFLNEYLSDDLQKIMIPRNKCRFTRKCFELSRSDACPKGSPFMKRMNQVLMRAIEAGFIDKTIDNILEMKPVTSGIVSLKDEYSPFKLSYLLSGFLCLFLGLGLSIVTFLIECVKVRPLKIN</sequence>
<evidence type="ECO:0000256" key="6">
    <source>
        <dbReference type="ARBA" id="ARBA00023065"/>
    </source>
</evidence>
<evidence type="ECO:0000256" key="9">
    <source>
        <dbReference type="ARBA" id="ARBA00023180"/>
    </source>
</evidence>
<feature type="transmembrane region" description="Helical" evidence="13">
    <location>
        <begin position="637"/>
        <end position="660"/>
    </location>
</feature>
<keyword evidence="10" id="KW-1071">Ligand-gated ion channel</keyword>
<dbReference type="SMART" id="SM00918">
    <property type="entry name" value="Lig_chan-Glu_bd"/>
    <property type="match status" value="1"/>
</dbReference>
<evidence type="ECO:0000256" key="8">
    <source>
        <dbReference type="ARBA" id="ARBA00023170"/>
    </source>
</evidence>
<dbReference type="InterPro" id="IPR019594">
    <property type="entry name" value="Glu/Gly-bd"/>
</dbReference>
<protein>
    <recommendedName>
        <fullName evidence="14">Ionotropic glutamate receptor L-glutamate and glycine-binding domain-containing protein</fullName>
    </recommendedName>
</protein>
<evidence type="ECO:0000313" key="15">
    <source>
        <dbReference type="EMBL" id="KAJ4432292.1"/>
    </source>
</evidence>
<evidence type="ECO:0000256" key="13">
    <source>
        <dbReference type="SAM" id="Phobius"/>
    </source>
</evidence>
<evidence type="ECO:0000256" key="11">
    <source>
        <dbReference type="ARBA" id="ARBA00023303"/>
    </source>
</evidence>
<evidence type="ECO:0000256" key="5">
    <source>
        <dbReference type="ARBA" id="ARBA00022989"/>
    </source>
</evidence>
<keyword evidence="6" id="KW-0406">Ion transport</keyword>
<name>A0ABQ8SF68_PERAM</name>
<feature type="domain" description="Ionotropic glutamate receptor L-glutamate and glycine-binding" evidence="14">
    <location>
        <begin position="317"/>
        <end position="382"/>
    </location>
</feature>
<organism evidence="15 16">
    <name type="scientific">Periplaneta americana</name>
    <name type="common">American cockroach</name>
    <name type="synonym">Blatta americana</name>
    <dbReference type="NCBI Taxonomy" id="6978"/>
    <lineage>
        <taxon>Eukaryota</taxon>
        <taxon>Metazoa</taxon>
        <taxon>Ecdysozoa</taxon>
        <taxon>Arthropoda</taxon>
        <taxon>Hexapoda</taxon>
        <taxon>Insecta</taxon>
        <taxon>Pterygota</taxon>
        <taxon>Neoptera</taxon>
        <taxon>Polyneoptera</taxon>
        <taxon>Dictyoptera</taxon>
        <taxon>Blattodea</taxon>
        <taxon>Blattoidea</taxon>
        <taxon>Blattidae</taxon>
        <taxon>Blattinae</taxon>
        <taxon>Periplaneta</taxon>
    </lineage>
</organism>
<evidence type="ECO:0000256" key="4">
    <source>
        <dbReference type="ARBA" id="ARBA00022692"/>
    </source>
</evidence>
<dbReference type="InterPro" id="IPR052192">
    <property type="entry name" value="Insect_Ionotropic_Sensory_Rcpt"/>
</dbReference>
<evidence type="ECO:0000256" key="1">
    <source>
        <dbReference type="ARBA" id="ARBA00004651"/>
    </source>
</evidence>
<dbReference type="SUPFAM" id="SSF53850">
    <property type="entry name" value="Periplasmic binding protein-like II"/>
    <property type="match status" value="1"/>
</dbReference>
<reference evidence="15 16" key="1">
    <citation type="journal article" date="2022" name="Allergy">
        <title>Genome assembly and annotation of Periplaneta americana reveal a comprehensive cockroach allergen profile.</title>
        <authorList>
            <person name="Wang L."/>
            <person name="Xiong Q."/>
            <person name="Saelim N."/>
            <person name="Wang L."/>
            <person name="Nong W."/>
            <person name="Wan A.T."/>
            <person name="Shi M."/>
            <person name="Liu X."/>
            <person name="Cao Q."/>
            <person name="Hui J.H.L."/>
            <person name="Sookrung N."/>
            <person name="Leung T.F."/>
            <person name="Tungtrongchitr A."/>
            <person name="Tsui S.K.W."/>
        </authorList>
    </citation>
    <scope>NUCLEOTIDE SEQUENCE [LARGE SCALE GENOMIC DNA]</scope>
    <source>
        <strain evidence="15">PWHHKU_190912</strain>
    </source>
</reference>
<feature type="region of interest" description="Disordered" evidence="12">
    <location>
        <begin position="1"/>
        <end position="33"/>
    </location>
</feature>
<keyword evidence="4 13" id="KW-0812">Transmembrane</keyword>
<keyword evidence="11" id="KW-0407">Ion channel</keyword>
<dbReference type="PANTHER" id="PTHR42643:SF30">
    <property type="entry name" value="IONOTROPIC RECEPTOR 40A-RELATED"/>
    <property type="match status" value="1"/>
</dbReference>
<gene>
    <name evidence="15" type="ORF">ANN_20910</name>
</gene>
<evidence type="ECO:0000256" key="3">
    <source>
        <dbReference type="ARBA" id="ARBA00022475"/>
    </source>
</evidence>
<keyword evidence="9" id="KW-0325">Glycoprotein</keyword>
<feature type="transmembrane region" description="Helical" evidence="13">
    <location>
        <begin position="438"/>
        <end position="456"/>
    </location>
</feature>
<proteinExistence type="predicted"/>
<keyword evidence="7 13" id="KW-0472">Membrane</keyword>
<evidence type="ECO:0000256" key="12">
    <source>
        <dbReference type="SAM" id="MobiDB-lite"/>
    </source>
</evidence>
<evidence type="ECO:0000256" key="10">
    <source>
        <dbReference type="ARBA" id="ARBA00023286"/>
    </source>
</evidence>
<evidence type="ECO:0000259" key="14">
    <source>
        <dbReference type="SMART" id="SM00918"/>
    </source>
</evidence>
<dbReference type="Gene3D" id="1.10.287.70">
    <property type="match status" value="1"/>
</dbReference>
<evidence type="ECO:0000256" key="7">
    <source>
        <dbReference type="ARBA" id="ARBA00023136"/>
    </source>
</evidence>
<keyword evidence="5 13" id="KW-1133">Transmembrane helix</keyword>
<keyword evidence="3" id="KW-1003">Cell membrane</keyword>
<comment type="subcellular location">
    <subcellularLocation>
        <location evidence="1">Cell membrane</location>
        <topology evidence="1">Multi-pass membrane protein</topology>
    </subcellularLocation>
</comment>